<organism evidence="2 3">
    <name type="scientific">Triparma strigata</name>
    <dbReference type="NCBI Taxonomy" id="1606541"/>
    <lineage>
        <taxon>Eukaryota</taxon>
        <taxon>Sar</taxon>
        <taxon>Stramenopiles</taxon>
        <taxon>Ochrophyta</taxon>
        <taxon>Bolidophyceae</taxon>
        <taxon>Parmales</taxon>
        <taxon>Triparmaceae</taxon>
        <taxon>Triparma</taxon>
    </lineage>
</organism>
<dbReference type="AlphaFoldDB" id="A0A9W7BUV3"/>
<name>A0A9W7BUV3_9STRA</name>
<evidence type="ECO:0000256" key="1">
    <source>
        <dbReference type="SAM" id="MobiDB-lite"/>
    </source>
</evidence>
<sequence>MGAAASLTSTTSSVLPKSSALTLCASALGNGGSGAQATKLPDTSTVIVHGGGASVSITYAGASLINDLNYFSMRLGGSGGPMPTIEGHTLTGLSGRKAMILGGLTIGRRSSGFAGGFSNKDSPMLMQPSEQPVKTSMGSGWVLHAGRRRASGSSLAPLLRRGSKSDPEIPSQWVRQQFLGQPPIRRAYHSAHRALVGGKERIVIYGGEVGNTLSRPSSVGSMNSRSSRGEGLAEEDEKRRREHEERLNERLALLQLENKLRDTGKSPLNVGSNPPSRRGSLTSTGSDGRSPAHFNFSDSGNVSDLEKDDSMNDEEFAKEKPRRRSLSFNPPLSPMALALEAPKKDEFLEQDDDDGFLYVLDCSSWVWKAGTCATETQEEEQQQDREETFTSSRSYYPPARARHTATPLTEDGNYTIVFGGYKTKSTTMLQKDEDFGDNTYTSNIGNPLNDAWQLQTVGHGDGVRFIWKRLKNLGAPPCSRWGHASVSIGSGAMVVYGGCGETVDLDLPRNPVSEVGNALDDCYVFHLGGFAGSGGQFRDSSGTLSESVDMGDGLWVRVPGNCGLGKRVCPAATVAGGAIVIFGGTRGKNDTQTGKSKISGAPLHVQRAMKDARVVDAKLLLHLDLTT</sequence>
<dbReference type="PANTHER" id="PTHR23244:SF493">
    <property type="entry name" value="GALACTOSE OXIDASE, CENTRAL DOMAIN FAMILY PROTEIN"/>
    <property type="match status" value="1"/>
</dbReference>
<proteinExistence type="predicted"/>
<protein>
    <submittedName>
        <fullName evidence="2">Uncharacterized protein</fullName>
    </submittedName>
</protein>
<reference evidence="3" key="1">
    <citation type="journal article" date="2023" name="Commun. Biol.">
        <title>Genome analysis of Parmales, the sister group of diatoms, reveals the evolutionary specialization of diatoms from phago-mixotrophs to photoautotrophs.</title>
        <authorList>
            <person name="Ban H."/>
            <person name="Sato S."/>
            <person name="Yoshikawa S."/>
            <person name="Yamada K."/>
            <person name="Nakamura Y."/>
            <person name="Ichinomiya M."/>
            <person name="Sato N."/>
            <person name="Blanc-Mathieu R."/>
            <person name="Endo H."/>
            <person name="Kuwata A."/>
            <person name="Ogata H."/>
        </authorList>
    </citation>
    <scope>NUCLEOTIDE SEQUENCE [LARGE SCALE GENOMIC DNA]</scope>
    <source>
        <strain evidence="3">NIES 3701</strain>
    </source>
</reference>
<dbReference type="SUPFAM" id="SSF117281">
    <property type="entry name" value="Kelch motif"/>
    <property type="match status" value="1"/>
</dbReference>
<feature type="region of interest" description="Disordered" evidence="1">
    <location>
        <begin position="376"/>
        <end position="397"/>
    </location>
</feature>
<dbReference type="PANTHER" id="PTHR23244">
    <property type="entry name" value="KELCH REPEAT DOMAIN"/>
    <property type="match status" value="1"/>
</dbReference>
<comment type="caution">
    <text evidence="2">The sequence shown here is derived from an EMBL/GenBank/DDBJ whole genome shotgun (WGS) entry which is preliminary data.</text>
</comment>
<dbReference type="OrthoDB" id="192356at2759"/>
<gene>
    <name evidence="2" type="ORF">TrST_g4035</name>
</gene>
<feature type="region of interest" description="Disordered" evidence="1">
    <location>
        <begin position="259"/>
        <end position="331"/>
    </location>
</feature>
<accession>A0A9W7BUV3</accession>
<dbReference type="Gene3D" id="2.120.10.80">
    <property type="entry name" value="Kelch-type beta propeller"/>
    <property type="match status" value="1"/>
</dbReference>
<feature type="compositionally biased region" description="Polar residues" evidence="1">
    <location>
        <begin position="269"/>
        <end position="287"/>
    </location>
</feature>
<evidence type="ECO:0000313" key="2">
    <source>
        <dbReference type="EMBL" id="GMH94177.1"/>
    </source>
</evidence>
<feature type="compositionally biased region" description="Low complexity" evidence="1">
    <location>
        <begin position="214"/>
        <end position="226"/>
    </location>
</feature>
<dbReference type="EMBL" id="BRXY01000428">
    <property type="protein sequence ID" value="GMH94177.1"/>
    <property type="molecule type" value="Genomic_DNA"/>
</dbReference>
<evidence type="ECO:0000313" key="3">
    <source>
        <dbReference type="Proteomes" id="UP001165085"/>
    </source>
</evidence>
<feature type="compositionally biased region" description="Basic and acidic residues" evidence="1">
    <location>
        <begin position="304"/>
        <end position="319"/>
    </location>
</feature>
<feature type="region of interest" description="Disordered" evidence="1">
    <location>
        <begin position="210"/>
        <end position="244"/>
    </location>
</feature>
<dbReference type="InterPro" id="IPR015915">
    <property type="entry name" value="Kelch-typ_b-propeller"/>
</dbReference>
<keyword evidence="3" id="KW-1185">Reference proteome</keyword>
<dbReference type="Proteomes" id="UP001165085">
    <property type="component" value="Unassembled WGS sequence"/>
</dbReference>